<proteinExistence type="predicted"/>
<dbReference type="EMBL" id="QRXV01000010">
    <property type="protein sequence ID" value="RGU39325.1"/>
    <property type="molecule type" value="Genomic_DNA"/>
</dbReference>
<reference evidence="6 7" key="1">
    <citation type="submission" date="2018-08" db="EMBL/GenBank/DDBJ databases">
        <title>A genome reference for cultivated species of the human gut microbiota.</title>
        <authorList>
            <person name="Zou Y."/>
            <person name="Xue W."/>
            <person name="Luo G."/>
        </authorList>
    </citation>
    <scope>NUCLEOTIDE SEQUENCE [LARGE SCALE GENOMIC DNA]</scope>
    <source>
        <strain evidence="5 7">AF14-42</strain>
        <strain evidence="4 6">AF17-20</strain>
    </source>
</reference>
<dbReference type="Proteomes" id="UP000285343">
    <property type="component" value="Unassembled WGS sequence"/>
</dbReference>
<dbReference type="Pfam" id="PF13439">
    <property type="entry name" value="Glyco_transf_4"/>
    <property type="match status" value="1"/>
</dbReference>
<accession>A0A412XAD6</accession>
<evidence type="ECO:0000313" key="5">
    <source>
        <dbReference type="EMBL" id="RGV39567.1"/>
    </source>
</evidence>
<dbReference type="SUPFAM" id="SSF53756">
    <property type="entry name" value="UDP-Glycosyltransferase/glycogen phosphorylase"/>
    <property type="match status" value="1"/>
</dbReference>
<gene>
    <name evidence="5" type="ORF">DWW14_16105</name>
    <name evidence="4" type="ORF">DWW83_11385</name>
    <name evidence="3" type="ORF">GAQ59_10895</name>
</gene>
<name>A0A412XAD6_BACUN</name>
<dbReference type="AlphaFoldDB" id="A0A412XAD6"/>
<feature type="domain" description="Glycosyltransferase subfamily 4-like N-terminal" evidence="2">
    <location>
        <begin position="29"/>
        <end position="213"/>
    </location>
</feature>
<dbReference type="EMBL" id="QRZC01000024">
    <property type="protein sequence ID" value="RGV39567.1"/>
    <property type="molecule type" value="Genomic_DNA"/>
</dbReference>
<evidence type="ECO:0000259" key="1">
    <source>
        <dbReference type="Pfam" id="PF00534"/>
    </source>
</evidence>
<evidence type="ECO:0000313" key="7">
    <source>
        <dbReference type="Proteomes" id="UP000285343"/>
    </source>
</evidence>
<dbReference type="Pfam" id="PF00534">
    <property type="entry name" value="Glycos_transf_1"/>
    <property type="match status" value="1"/>
</dbReference>
<organism evidence="5 7">
    <name type="scientific">Bacteroides uniformis</name>
    <dbReference type="NCBI Taxonomy" id="820"/>
    <lineage>
        <taxon>Bacteria</taxon>
        <taxon>Pseudomonadati</taxon>
        <taxon>Bacteroidota</taxon>
        <taxon>Bacteroidia</taxon>
        <taxon>Bacteroidales</taxon>
        <taxon>Bacteroidaceae</taxon>
        <taxon>Bacteroides</taxon>
    </lineage>
</organism>
<evidence type="ECO:0000259" key="2">
    <source>
        <dbReference type="Pfam" id="PF13439"/>
    </source>
</evidence>
<dbReference type="EMBL" id="WCUG01000008">
    <property type="protein sequence ID" value="KAB4169681.1"/>
    <property type="molecule type" value="Genomic_DNA"/>
</dbReference>
<dbReference type="Gene3D" id="3.40.50.2000">
    <property type="entry name" value="Glycogen Phosphorylase B"/>
    <property type="match status" value="2"/>
</dbReference>
<feature type="domain" description="Glycosyl transferase family 1" evidence="1">
    <location>
        <begin position="230"/>
        <end position="372"/>
    </location>
</feature>
<evidence type="ECO:0000313" key="6">
    <source>
        <dbReference type="Proteomes" id="UP000284022"/>
    </source>
</evidence>
<dbReference type="InterPro" id="IPR001296">
    <property type="entry name" value="Glyco_trans_1"/>
</dbReference>
<dbReference type="PANTHER" id="PTHR12526">
    <property type="entry name" value="GLYCOSYLTRANSFERASE"/>
    <property type="match status" value="1"/>
</dbReference>
<evidence type="ECO:0000313" key="4">
    <source>
        <dbReference type="EMBL" id="RGU39325.1"/>
    </source>
</evidence>
<dbReference type="GeneID" id="99751833"/>
<reference evidence="3 8" key="2">
    <citation type="journal article" date="2019" name="Nat. Med.">
        <title>A library of human gut bacterial isolates paired with longitudinal multiomics data enables mechanistic microbiome research.</title>
        <authorList>
            <person name="Poyet M."/>
            <person name="Groussin M."/>
            <person name="Gibbons S.M."/>
            <person name="Avila-Pacheco J."/>
            <person name="Jiang X."/>
            <person name="Kearney S.M."/>
            <person name="Perrotta A.R."/>
            <person name="Berdy B."/>
            <person name="Zhao S."/>
            <person name="Lieberman T.D."/>
            <person name="Swanson P.K."/>
            <person name="Smith M."/>
            <person name="Roesemann S."/>
            <person name="Alexander J.E."/>
            <person name="Rich S.A."/>
            <person name="Livny J."/>
            <person name="Vlamakis H."/>
            <person name="Clish C."/>
            <person name="Bullock K."/>
            <person name="Deik A."/>
            <person name="Scott J."/>
            <person name="Pierce K.A."/>
            <person name="Xavier R.J."/>
            <person name="Alm E.J."/>
        </authorList>
    </citation>
    <scope>NUCLEOTIDE SEQUENCE [LARGE SCALE GENOMIC DNA]</scope>
    <source>
        <strain evidence="3 8">BIOML-A27</strain>
    </source>
</reference>
<dbReference type="Proteomes" id="UP000433928">
    <property type="component" value="Unassembled WGS sequence"/>
</dbReference>
<comment type="caution">
    <text evidence="5">The sequence shown here is derived from an EMBL/GenBank/DDBJ whole genome shotgun (WGS) entry which is preliminary data.</text>
</comment>
<dbReference type="PANTHER" id="PTHR12526:SF630">
    <property type="entry name" value="GLYCOSYLTRANSFERASE"/>
    <property type="match status" value="1"/>
</dbReference>
<sequence>MPKLLQINVCSNILSIGKISEDIAKVAKRYGWECYISYARMHRDSISEEYKIGTLFDVYEHYFEHCFFDREGLASKLSTKKLVSYIKKVNPDVIQLHDIHDHYLNYPILFEFLASTDKPVVWVQHDCWAFTGGCMYYDMLNCHQWKTGCHSCPQKRALFRNIADKQYLLKKYYFSKVKHLYLVSVSHWMSNMLSQSFLGSRRIETIHNGIDLNIFKPYEESKKKDNIIKLLGVAAVWDARKGLNDFIELRHRLPENYQIKLVGLSNNQIKNLPDGILGISRTTNMEELAQIYSESTVLVNPTYSDNFPTTNIEALACGTPIVTYNTGGSPEAIDDKTGIVVEQGDVSSLIKAIMDISKNPPLQYDCRTRAKNLFDKDQQFKKYINLYNEVLKQV</sequence>
<evidence type="ECO:0000313" key="8">
    <source>
        <dbReference type="Proteomes" id="UP000433928"/>
    </source>
</evidence>
<protein>
    <submittedName>
        <fullName evidence="5">Glycosyltransferase</fullName>
    </submittedName>
</protein>
<dbReference type="Proteomes" id="UP000284022">
    <property type="component" value="Unassembled WGS sequence"/>
</dbReference>
<evidence type="ECO:0000313" key="3">
    <source>
        <dbReference type="EMBL" id="KAB4169681.1"/>
    </source>
</evidence>
<dbReference type="RefSeq" id="WP_074668562.1">
    <property type="nucleotide sequence ID" value="NZ_CAXSKL010000001.1"/>
</dbReference>
<dbReference type="GO" id="GO:0016757">
    <property type="term" value="F:glycosyltransferase activity"/>
    <property type="evidence" value="ECO:0007669"/>
    <property type="project" value="InterPro"/>
</dbReference>
<dbReference type="InterPro" id="IPR028098">
    <property type="entry name" value="Glyco_trans_4-like_N"/>
</dbReference>
<keyword evidence="5" id="KW-0808">Transferase</keyword>